<accession>A0ABP0WGZ2</accession>
<evidence type="ECO:0000313" key="1">
    <source>
        <dbReference type="EMBL" id="CAK9264675.1"/>
    </source>
</evidence>
<reference evidence="1" key="1">
    <citation type="submission" date="2024-02" db="EMBL/GenBank/DDBJ databases">
        <authorList>
            <consortium name="ELIXIR-Norway"/>
            <consortium name="Elixir Norway"/>
        </authorList>
    </citation>
    <scope>NUCLEOTIDE SEQUENCE</scope>
</reference>
<evidence type="ECO:0000313" key="2">
    <source>
        <dbReference type="Proteomes" id="UP001497444"/>
    </source>
</evidence>
<organism evidence="1 2">
    <name type="scientific">Sphagnum jensenii</name>
    <dbReference type="NCBI Taxonomy" id="128206"/>
    <lineage>
        <taxon>Eukaryota</taxon>
        <taxon>Viridiplantae</taxon>
        <taxon>Streptophyta</taxon>
        <taxon>Embryophyta</taxon>
        <taxon>Bryophyta</taxon>
        <taxon>Sphagnophytina</taxon>
        <taxon>Sphagnopsida</taxon>
        <taxon>Sphagnales</taxon>
        <taxon>Sphagnaceae</taxon>
        <taxon>Sphagnum</taxon>
    </lineage>
</organism>
<protein>
    <submittedName>
        <fullName evidence="1">Uncharacterized protein</fullName>
    </submittedName>
</protein>
<keyword evidence="2" id="KW-1185">Reference proteome</keyword>
<proteinExistence type="predicted"/>
<sequence>MPGYADAAPRARSRCMWETAGTCGSSLINKFYTFHVESRLGFKGLRTCEVATGSGRCAGHLLAGPDSSPVTTFPVDSRVCRSVEFPHAILPTGDAFQTVQNVNNDACVQRGTIVHNSFVQSSGVTKQKVTLIM</sequence>
<dbReference type="EMBL" id="OZ020112">
    <property type="protein sequence ID" value="CAK9264675.1"/>
    <property type="molecule type" value="Genomic_DNA"/>
</dbReference>
<dbReference type="Proteomes" id="UP001497444">
    <property type="component" value="Chromosome 17"/>
</dbReference>
<gene>
    <name evidence="1" type="ORF">CSSPJE1EN1_LOCUS10153</name>
</gene>
<name>A0ABP0WGZ2_9BRYO</name>